<comment type="caution">
    <text evidence="1">The sequence shown here is derived from an EMBL/GenBank/DDBJ whole genome shotgun (WGS) entry which is preliminary data.</text>
</comment>
<keyword evidence="2" id="KW-1185">Reference proteome</keyword>
<dbReference type="AlphaFoldDB" id="A0A371FY47"/>
<gene>
    <name evidence="1" type="ORF">CR513_36209</name>
</gene>
<dbReference type="EMBL" id="QJKJ01007504">
    <property type="protein sequence ID" value="RDX82963.1"/>
    <property type="molecule type" value="Genomic_DNA"/>
</dbReference>
<feature type="non-terminal residue" evidence="1">
    <location>
        <position position="1"/>
    </location>
</feature>
<dbReference type="PANTHER" id="PTHR48475:SF1">
    <property type="entry name" value="RNASE H TYPE-1 DOMAIN-CONTAINING PROTEIN"/>
    <property type="match status" value="1"/>
</dbReference>
<evidence type="ECO:0000313" key="1">
    <source>
        <dbReference type="EMBL" id="RDX82963.1"/>
    </source>
</evidence>
<dbReference type="Proteomes" id="UP000257109">
    <property type="component" value="Unassembled WGS sequence"/>
</dbReference>
<sequence>MLRRLTAGFFLSGTILYKRIVVLMSKKPRGIMEEVHEGTFGTHTNGHALDRKILKDGYY</sequence>
<reference evidence="1" key="1">
    <citation type="submission" date="2018-05" db="EMBL/GenBank/DDBJ databases">
        <title>Draft genome of Mucuna pruriens seed.</title>
        <authorList>
            <person name="Nnadi N.E."/>
            <person name="Vos R."/>
            <person name="Hasami M.H."/>
            <person name="Devisetty U.K."/>
            <person name="Aguiy J.C."/>
        </authorList>
    </citation>
    <scope>NUCLEOTIDE SEQUENCE [LARGE SCALE GENOMIC DNA]</scope>
    <source>
        <strain evidence="1">JCA_2017</strain>
    </source>
</reference>
<name>A0A371FY47_MUCPR</name>
<proteinExistence type="predicted"/>
<dbReference type="OrthoDB" id="1741911at2759"/>
<evidence type="ECO:0000313" key="2">
    <source>
        <dbReference type="Proteomes" id="UP000257109"/>
    </source>
</evidence>
<accession>A0A371FY47</accession>
<protein>
    <submittedName>
        <fullName evidence="1">Uncharacterized protein</fullName>
    </submittedName>
</protein>
<organism evidence="1 2">
    <name type="scientific">Mucuna pruriens</name>
    <name type="common">Velvet bean</name>
    <name type="synonym">Dolichos pruriens</name>
    <dbReference type="NCBI Taxonomy" id="157652"/>
    <lineage>
        <taxon>Eukaryota</taxon>
        <taxon>Viridiplantae</taxon>
        <taxon>Streptophyta</taxon>
        <taxon>Embryophyta</taxon>
        <taxon>Tracheophyta</taxon>
        <taxon>Spermatophyta</taxon>
        <taxon>Magnoliopsida</taxon>
        <taxon>eudicotyledons</taxon>
        <taxon>Gunneridae</taxon>
        <taxon>Pentapetalae</taxon>
        <taxon>rosids</taxon>
        <taxon>fabids</taxon>
        <taxon>Fabales</taxon>
        <taxon>Fabaceae</taxon>
        <taxon>Papilionoideae</taxon>
        <taxon>50 kb inversion clade</taxon>
        <taxon>NPAAA clade</taxon>
        <taxon>indigoferoid/millettioid clade</taxon>
        <taxon>Phaseoleae</taxon>
        <taxon>Mucuna</taxon>
    </lineage>
</organism>
<dbReference type="PANTHER" id="PTHR48475">
    <property type="entry name" value="RIBONUCLEASE H"/>
    <property type="match status" value="1"/>
</dbReference>